<keyword evidence="2" id="KW-1185">Reference proteome</keyword>
<feature type="signal peptide" evidence="1">
    <location>
        <begin position="1"/>
        <end position="17"/>
    </location>
</feature>
<dbReference type="RefSeq" id="XP_005106331.1">
    <property type="nucleotide sequence ID" value="XM_005106274.3"/>
</dbReference>
<reference evidence="3" key="1">
    <citation type="submission" date="2025-08" db="UniProtKB">
        <authorList>
            <consortium name="RefSeq"/>
        </authorList>
    </citation>
    <scope>IDENTIFICATION</scope>
</reference>
<accession>A0ABM0K157</accession>
<protein>
    <submittedName>
        <fullName evidence="3">Uncharacterized protein LOC101851143</fullName>
    </submittedName>
</protein>
<dbReference type="Proteomes" id="UP000694888">
    <property type="component" value="Unplaced"/>
</dbReference>
<dbReference type="GeneID" id="101851143"/>
<evidence type="ECO:0000313" key="3">
    <source>
        <dbReference type="RefSeq" id="XP_005106331.1"/>
    </source>
</evidence>
<sequence>MLFAVLVLILSASIADSTSSALATPSHGVDIETSHNQIHAGLTNQLTINCTFTHEQGSNFSTILSLILSKTDSANDSTYREVASITAFSNDKVDEKNTMDAQVTGHHRVDAYSFIALEVQ</sequence>
<evidence type="ECO:0000256" key="1">
    <source>
        <dbReference type="SAM" id="SignalP"/>
    </source>
</evidence>
<proteinExistence type="predicted"/>
<organism evidence="2 3">
    <name type="scientific">Aplysia californica</name>
    <name type="common">California sea hare</name>
    <dbReference type="NCBI Taxonomy" id="6500"/>
    <lineage>
        <taxon>Eukaryota</taxon>
        <taxon>Metazoa</taxon>
        <taxon>Spiralia</taxon>
        <taxon>Lophotrochozoa</taxon>
        <taxon>Mollusca</taxon>
        <taxon>Gastropoda</taxon>
        <taxon>Heterobranchia</taxon>
        <taxon>Euthyneura</taxon>
        <taxon>Tectipleura</taxon>
        <taxon>Aplysiida</taxon>
        <taxon>Aplysioidea</taxon>
        <taxon>Aplysiidae</taxon>
        <taxon>Aplysia</taxon>
    </lineage>
</organism>
<name>A0ABM0K157_APLCA</name>
<feature type="chain" id="PRO_5045901968" evidence="1">
    <location>
        <begin position="18"/>
        <end position="120"/>
    </location>
</feature>
<evidence type="ECO:0000313" key="2">
    <source>
        <dbReference type="Proteomes" id="UP000694888"/>
    </source>
</evidence>
<keyword evidence="1" id="KW-0732">Signal</keyword>
<gene>
    <name evidence="3" type="primary">LOC101851143</name>
</gene>